<gene>
    <name evidence="8" type="ORF">AA415_02523</name>
</gene>
<keyword evidence="9" id="KW-1185">Reference proteome</keyword>
<dbReference type="Pfam" id="PF08842">
    <property type="entry name" value="Mfa2"/>
    <property type="match status" value="1"/>
</dbReference>
<comment type="caution">
    <text evidence="8">The sequence shown here is derived from an EMBL/GenBank/DDBJ whole genome shotgun (WGS) entry which is preliminary data.</text>
</comment>
<keyword evidence="7" id="KW-0449">Lipoprotein</keyword>
<keyword evidence="5" id="KW-0564">Palmitate</keyword>
<evidence type="ECO:0000313" key="9">
    <source>
        <dbReference type="Proteomes" id="UP000056419"/>
    </source>
</evidence>
<dbReference type="InterPro" id="IPR014941">
    <property type="entry name" value="FimB/Mfa2/Mfa3"/>
</dbReference>
<evidence type="ECO:0000256" key="7">
    <source>
        <dbReference type="ARBA" id="ARBA00023288"/>
    </source>
</evidence>
<keyword evidence="4" id="KW-0472">Membrane</keyword>
<organism evidence="8 9">
    <name type="scientific">Bacteroides stercoris</name>
    <dbReference type="NCBI Taxonomy" id="46506"/>
    <lineage>
        <taxon>Bacteria</taxon>
        <taxon>Pseudomonadati</taxon>
        <taxon>Bacteroidota</taxon>
        <taxon>Bacteroidia</taxon>
        <taxon>Bacteroidales</taxon>
        <taxon>Bacteroidaceae</taxon>
        <taxon>Bacteroides</taxon>
    </lineage>
</organism>
<comment type="subcellular location">
    <subcellularLocation>
        <location evidence="1">Cell outer membrane</location>
    </subcellularLocation>
</comment>
<dbReference type="GO" id="GO:0009279">
    <property type="term" value="C:cell outer membrane"/>
    <property type="evidence" value="ECO:0007669"/>
    <property type="project" value="UniProtKB-SubCell"/>
</dbReference>
<dbReference type="Proteomes" id="UP000056419">
    <property type="component" value="Unassembled WGS sequence"/>
</dbReference>
<dbReference type="AlphaFoldDB" id="A0A108T4S3"/>
<evidence type="ECO:0000313" key="8">
    <source>
        <dbReference type="EMBL" id="KWR53227.1"/>
    </source>
</evidence>
<dbReference type="Gene3D" id="2.60.40.2100">
    <property type="match status" value="1"/>
</dbReference>
<accession>A0A108T4S3</accession>
<keyword evidence="3" id="KW-0732">Signal</keyword>
<evidence type="ECO:0000256" key="4">
    <source>
        <dbReference type="ARBA" id="ARBA00023136"/>
    </source>
</evidence>
<dbReference type="EMBL" id="LRGC01000014">
    <property type="protein sequence ID" value="KWR53227.1"/>
    <property type="molecule type" value="Genomic_DNA"/>
</dbReference>
<protein>
    <submittedName>
        <fullName evidence="8">Mfa1/Mfa2-like fimbrillin-A associated anchor protein</fullName>
    </submittedName>
</protein>
<comment type="similarity">
    <text evidence="2">Belongs to the bacteroidetes fimbrillin superfamily. FimB/Mfa2 family.</text>
</comment>
<keyword evidence="6" id="KW-0998">Cell outer membrane</keyword>
<reference evidence="8 9" key="1">
    <citation type="journal article" date="2016" name="BMC Genomics">
        <title>Type VI secretion systems of human gut Bacteroidales segregate into three genetic architectures, two of which are contained on mobile genetic elements.</title>
        <authorList>
            <person name="Coyne M.J."/>
            <person name="Roelofs K.G."/>
            <person name="Comstock L.E."/>
        </authorList>
    </citation>
    <scope>NUCLEOTIDE SEQUENCE [LARGE SCALE GENOMIC DNA]</scope>
    <source>
        <strain evidence="8 9">CL09T03C01</strain>
    </source>
</reference>
<evidence type="ECO:0000256" key="6">
    <source>
        <dbReference type="ARBA" id="ARBA00023237"/>
    </source>
</evidence>
<name>A0A108T4S3_BACSE</name>
<dbReference type="PATRIC" id="fig|46506.5.peg.2713"/>
<dbReference type="STRING" id="46506.AA415_02523"/>
<evidence type="ECO:0000256" key="5">
    <source>
        <dbReference type="ARBA" id="ARBA00023139"/>
    </source>
</evidence>
<evidence type="ECO:0000256" key="1">
    <source>
        <dbReference type="ARBA" id="ARBA00004442"/>
    </source>
</evidence>
<sequence length="296" mass="33536">MKPIRTAILTASYACLAFLHVSCVREDTGDCMQYEIHVRVVDAAGNDLTQSGVLEKSEVYLFGENGFVRMVPAGVSSDYLFGNHKEARLTLVAWGNIKEDTLITAKIKPGTLLEEARLKLKQHAEGSHLPVTDLFYCRKELNNTATRSIQEEKITLVMKRMAAGLSIRTRYLAERYPYQGETYTFIVRGTGSEVDFMGKVTGENAGYKPPTFTDEQGDAYAPPFRIFPTQEEEECIEVEIYRGQEKLCTITQDNELHLLRAEAGKQTDIEIDFRKTEIRVFVKVLPWGEVEQETEM</sequence>
<evidence type="ECO:0000256" key="2">
    <source>
        <dbReference type="ARBA" id="ARBA00007248"/>
    </source>
</evidence>
<proteinExistence type="inferred from homology"/>
<dbReference type="RefSeq" id="WP_060386212.1">
    <property type="nucleotide sequence ID" value="NZ_LRGC01000014.1"/>
</dbReference>
<evidence type="ECO:0000256" key="3">
    <source>
        <dbReference type="ARBA" id="ARBA00022729"/>
    </source>
</evidence>